<organism evidence="2 3">
    <name type="scientific">Litoribacillus peritrichatus</name>
    <dbReference type="NCBI Taxonomy" id="718191"/>
    <lineage>
        <taxon>Bacteria</taxon>
        <taxon>Pseudomonadati</taxon>
        <taxon>Pseudomonadota</taxon>
        <taxon>Gammaproteobacteria</taxon>
        <taxon>Oceanospirillales</taxon>
        <taxon>Oceanospirillaceae</taxon>
        <taxon>Litoribacillus</taxon>
    </lineage>
</organism>
<gene>
    <name evidence="2" type="ORF">GCM10022277_36550</name>
</gene>
<feature type="transmembrane region" description="Helical" evidence="1">
    <location>
        <begin position="21"/>
        <end position="39"/>
    </location>
</feature>
<comment type="caution">
    <text evidence="2">The sequence shown here is derived from an EMBL/GenBank/DDBJ whole genome shotgun (WGS) entry which is preliminary data.</text>
</comment>
<reference evidence="3" key="1">
    <citation type="journal article" date="2019" name="Int. J. Syst. Evol. Microbiol.">
        <title>The Global Catalogue of Microorganisms (GCM) 10K type strain sequencing project: providing services to taxonomists for standard genome sequencing and annotation.</title>
        <authorList>
            <consortium name="The Broad Institute Genomics Platform"/>
            <consortium name="The Broad Institute Genome Sequencing Center for Infectious Disease"/>
            <person name="Wu L."/>
            <person name="Ma J."/>
        </authorList>
    </citation>
    <scope>NUCLEOTIDE SEQUENCE [LARGE SCALE GENOMIC DNA]</scope>
    <source>
        <strain evidence="3">JCM 17551</strain>
    </source>
</reference>
<proteinExistence type="predicted"/>
<sequence length="147" mass="16451">MEPLLTKLNRSLKNRPNARKGVFVGSSILMVLLSWQLFLRDIFATEGATFYSPNKEYMLVVYHTFTPTISTAPGDGSFSQGFIRVYRGDKELHQINVSDTSNIIEPYIAWAGRIDKGINDDYGVFLEERFLILPSSPGVFGGNEIGP</sequence>
<keyword evidence="1" id="KW-0472">Membrane</keyword>
<keyword evidence="1" id="KW-0812">Transmembrane</keyword>
<dbReference type="RefSeq" id="WP_344800060.1">
    <property type="nucleotide sequence ID" value="NZ_BAABBN010000012.1"/>
</dbReference>
<keyword evidence="1" id="KW-1133">Transmembrane helix</keyword>
<keyword evidence="3" id="KW-1185">Reference proteome</keyword>
<evidence type="ECO:0000313" key="3">
    <source>
        <dbReference type="Proteomes" id="UP001501565"/>
    </source>
</evidence>
<dbReference type="Proteomes" id="UP001501565">
    <property type="component" value="Unassembled WGS sequence"/>
</dbReference>
<accession>A0ABP7N629</accession>
<evidence type="ECO:0000313" key="2">
    <source>
        <dbReference type="EMBL" id="GAA3936861.1"/>
    </source>
</evidence>
<evidence type="ECO:0000256" key="1">
    <source>
        <dbReference type="SAM" id="Phobius"/>
    </source>
</evidence>
<name>A0ABP7N629_9GAMM</name>
<dbReference type="EMBL" id="BAABBN010000012">
    <property type="protein sequence ID" value="GAA3936861.1"/>
    <property type="molecule type" value="Genomic_DNA"/>
</dbReference>
<protein>
    <submittedName>
        <fullName evidence="2">Uncharacterized protein</fullName>
    </submittedName>
</protein>